<dbReference type="Gene3D" id="3.30.60.190">
    <property type="match status" value="1"/>
</dbReference>
<feature type="compositionally biased region" description="Acidic residues" evidence="14">
    <location>
        <begin position="410"/>
        <end position="428"/>
    </location>
</feature>
<dbReference type="GO" id="GO:0000492">
    <property type="term" value="P:box C/D snoRNP assembly"/>
    <property type="evidence" value="ECO:0007669"/>
    <property type="project" value="TreeGrafter"/>
</dbReference>
<dbReference type="CDD" id="cd23023">
    <property type="entry name" value="zf-HIT_BCD1"/>
    <property type="match status" value="1"/>
</dbReference>
<dbReference type="PANTHER" id="PTHR13483">
    <property type="entry name" value="BOX C_D SNORNA PROTEIN 1-RELATED"/>
    <property type="match status" value="1"/>
</dbReference>
<evidence type="ECO:0000313" key="16">
    <source>
        <dbReference type="EMBL" id="KAK4179454.1"/>
    </source>
</evidence>
<dbReference type="Pfam" id="PF25790">
    <property type="entry name" value="BCD1"/>
    <property type="match status" value="1"/>
</dbReference>
<feature type="region of interest" description="Disordered" evidence="14">
    <location>
        <begin position="351"/>
        <end position="439"/>
    </location>
</feature>
<dbReference type="GO" id="GO:0005634">
    <property type="term" value="C:nucleus"/>
    <property type="evidence" value="ECO:0007669"/>
    <property type="project" value="TreeGrafter"/>
</dbReference>
<comment type="subunit">
    <text evidence="10">Interacts with FBL, SNU13, NOP58, NUFIP1, RUVBL1, RUVBL2 and TAF9. Interacts (via HIT-type zinc finger) with the RUVBL1/RUVBL2 complex in the presence of ADP.</text>
</comment>
<reference evidence="16" key="2">
    <citation type="submission" date="2023-05" db="EMBL/GenBank/DDBJ databases">
        <authorList>
            <consortium name="Lawrence Berkeley National Laboratory"/>
            <person name="Steindorff A."/>
            <person name="Hensen N."/>
            <person name="Bonometti L."/>
            <person name="Westerberg I."/>
            <person name="Brannstrom I.O."/>
            <person name="Guillou S."/>
            <person name="Cros-Aarteil S."/>
            <person name="Calhoun S."/>
            <person name="Haridas S."/>
            <person name="Kuo A."/>
            <person name="Mondo S."/>
            <person name="Pangilinan J."/>
            <person name="Riley R."/>
            <person name="Labutti K."/>
            <person name="Andreopoulos B."/>
            <person name="Lipzen A."/>
            <person name="Chen C."/>
            <person name="Yanf M."/>
            <person name="Daum C."/>
            <person name="Ng V."/>
            <person name="Clum A."/>
            <person name="Ohm R."/>
            <person name="Martin F."/>
            <person name="Silar P."/>
            <person name="Natvig D."/>
            <person name="Lalanne C."/>
            <person name="Gautier V."/>
            <person name="Ament-Velasquez S.L."/>
            <person name="Kruys A."/>
            <person name="Hutchinson M.I."/>
            <person name="Powell A.J."/>
            <person name="Barry K."/>
            <person name="Miller A.N."/>
            <person name="Grigoriev I.V."/>
            <person name="Debuchy R."/>
            <person name="Gladieux P."/>
            <person name="Thoren M.H."/>
            <person name="Johannesson H."/>
        </authorList>
    </citation>
    <scope>NUCLEOTIDE SEQUENCE</scope>
    <source>
        <strain evidence="16">CBS 892.96</strain>
    </source>
</reference>
<feature type="compositionally biased region" description="Basic and acidic residues" evidence="14">
    <location>
        <begin position="369"/>
        <end position="380"/>
    </location>
</feature>
<feature type="domain" description="HIT-type" evidence="15">
    <location>
        <begin position="11"/>
        <end position="45"/>
    </location>
</feature>
<feature type="compositionally biased region" description="Pro residues" evidence="14">
    <location>
        <begin position="357"/>
        <end position="367"/>
    </location>
</feature>
<dbReference type="AlphaFoldDB" id="A0AAN7AAM2"/>
<accession>A0AAN7AAM2</accession>
<evidence type="ECO:0000313" key="17">
    <source>
        <dbReference type="Proteomes" id="UP001302321"/>
    </source>
</evidence>
<evidence type="ECO:0000256" key="14">
    <source>
        <dbReference type="SAM" id="MobiDB-lite"/>
    </source>
</evidence>
<evidence type="ECO:0000256" key="8">
    <source>
        <dbReference type="ARBA" id="ARBA00049598"/>
    </source>
</evidence>
<dbReference type="InterPro" id="IPR057721">
    <property type="entry name" value="BCD1_alpha/beta"/>
</dbReference>
<organism evidence="16 17">
    <name type="scientific">Triangularia setosa</name>
    <dbReference type="NCBI Taxonomy" id="2587417"/>
    <lineage>
        <taxon>Eukaryota</taxon>
        <taxon>Fungi</taxon>
        <taxon>Dikarya</taxon>
        <taxon>Ascomycota</taxon>
        <taxon>Pezizomycotina</taxon>
        <taxon>Sordariomycetes</taxon>
        <taxon>Sordariomycetidae</taxon>
        <taxon>Sordariales</taxon>
        <taxon>Podosporaceae</taxon>
        <taxon>Triangularia</taxon>
    </lineage>
</organism>
<dbReference type="GO" id="GO:0000463">
    <property type="term" value="P:maturation of LSU-rRNA from tricistronic rRNA transcript (SSU-rRNA, 5.8S rRNA, LSU-rRNA)"/>
    <property type="evidence" value="ECO:0007669"/>
    <property type="project" value="TreeGrafter"/>
</dbReference>
<dbReference type="InterPro" id="IPR051639">
    <property type="entry name" value="BCD1"/>
</dbReference>
<evidence type="ECO:0000256" key="6">
    <source>
        <dbReference type="ARBA" id="ARBA00022833"/>
    </source>
</evidence>
<gene>
    <name evidence="16" type="ORF">QBC36DRAFT_375933</name>
</gene>
<dbReference type="Pfam" id="PF04438">
    <property type="entry name" value="zf-HIT"/>
    <property type="match status" value="1"/>
</dbReference>
<dbReference type="GO" id="GO:0070761">
    <property type="term" value="C:pre-snoRNP complex"/>
    <property type="evidence" value="ECO:0007669"/>
    <property type="project" value="TreeGrafter"/>
</dbReference>
<comment type="caution">
    <text evidence="16">The sequence shown here is derived from an EMBL/GenBank/DDBJ whole genome shotgun (WGS) entry which is preliminary data.</text>
</comment>
<dbReference type="PANTHER" id="PTHR13483:SF11">
    <property type="entry name" value="ZINC FINGER HIT DOMAIN-CONTAINING PROTEIN 3"/>
    <property type="match status" value="1"/>
</dbReference>
<dbReference type="PROSITE" id="PS51083">
    <property type="entry name" value="ZF_HIT"/>
    <property type="match status" value="1"/>
</dbReference>
<sequence length="502" mass="56824">MADSEILTDLCSICHIEPPKYTCPRCKVQTCSLACSKKHKTRADCDGVRNPREFMPIHELRTPRGIDHDFNFLSSIERDRLRAERDIVEVRQLMDPKELHPPTQAEEEKLFRKIWDGDKLSFEIVDKQQQQNNNQNNGIMPQLRRRLKNLDIEVVYMPKGMSRQRENKTSWNKRTNAINFQVEWLIYDFSSQQKPQKILYKALENTPLYSALTNTVSWHKGQLDRLTREADPEYDEKHPLKKQKPDPIAPSAIQDSSNSIWSSSPYCFQHPLTSTWFSLTSSPSVGSTAEEQYHSYSFYLKKATKEAPNSRTLIPLTSDSNLTDALKGRTVIEFPTIVAIQPGCPLPPLHEIVQWTPRPPPPPPAPKAPNDRKRTFDKGSRGRGGRGGGRGGKRVKFEKGQDTEGLAVEEKDESSDEEGQVDEDEDVEMADRPQKNGLKIDVGENGAMVVDMGAAIGKVNLDDVAKAMALDQARWEEEQEKERKTVKLPGGGVLVDYGSDSD</sequence>
<dbReference type="EMBL" id="MU866116">
    <property type="protein sequence ID" value="KAK4179454.1"/>
    <property type="molecule type" value="Genomic_DNA"/>
</dbReference>
<evidence type="ECO:0000256" key="1">
    <source>
        <dbReference type="ARBA" id="ARBA00022499"/>
    </source>
</evidence>
<evidence type="ECO:0000259" key="15">
    <source>
        <dbReference type="PROSITE" id="PS51083"/>
    </source>
</evidence>
<evidence type="ECO:0000256" key="5">
    <source>
        <dbReference type="ARBA" id="ARBA00022771"/>
    </source>
</evidence>
<proteinExistence type="inferred from homology"/>
<evidence type="ECO:0000256" key="3">
    <source>
        <dbReference type="ARBA" id="ARBA00022553"/>
    </source>
</evidence>
<keyword evidence="2" id="KW-0690">Ribosome biogenesis</keyword>
<feature type="region of interest" description="Disordered" evidence="14">
    <location>
        <begin position="230"/>
        <end position="256"/>
    </location>
</feature>
<evidence type="ECO:0000256" key="13">
    <source>
        <dbReference type="PROSITE-ProRule" id="PRU00453"/>
    </source>
</evidence>
<keyword evidence="3" id="KW-0597">Phosphoprotein</keyword>
<comment type="similarity">
    <text evidence="9">Belongs to the BCD1 family.</text>
</comment>
<keyword evidence="4" id="KW-0479">Metal-binding</keyword>
<name>A0AAN7AAM2_9PEZI</name>
<evidence type="ECO:0000256" key="11">
    <source>
        <dbReference type="ARBA" id="ARBA00068630"/>
    </source>
</evidence>
<dbReference type="GO" id="GO:0048254">
    <property type="term" value="P:snoRNA localization"/>
    <property type="evidence" value="ECO:0007669"/>
    <property type="project" value="TreeGrafter"/>
</dbReference>
<evidence type="ECO:0000256" key="4">
    <source>
        <dbReference type="ARBA" id="ARBA00022723"/>
    </source>
</evidence>
<dbReference type="GO" id="GO:0008270">
    <property type="term" value="F:zinc ion binding"/>
    <property type="evidence" value="ECO:0007669"/>
    <property type="project" value="UniProtKB-UniRule"/>
</dbReference>
<evidence type="ECO:0000256" key="12">
    <source>
        <dbReference type="ARBA" id="ARBA00077531"/>
    </source>
</evidence>
<keyword evidence="17" id="KW-1185">Reference proteome</keyword>
<comment type="function">
    <text evidence="8">Required for box C/D snoRNAs accumulation involved in snoRNA processing, snoRNA transport to the nucleolus and ribosome biogenesis.</text>
</comment>
<keyword evidence="1" id="KW-1017">Isopeptide bond</keyword>
<evidence type="ECO:0000256" key="9">
    <source>
        <dbReference type="ARBA" id="ARBA00049654"/>
    </source>
</evidence>
<dbReference type="InterPro" id="IPR007529">
    <property type="entry name" value="Znf_HIT"/>
</dbReference>
<keyword evidence="7" id="KW-0832">Ubl conjugation</keyword>
<keyword evidence="6" id="KW-0862">Zinc</keyword>
<feature type="compositionally biased region" description="Basic and acidic residues" evidence="14">
    <location>
        <begin position="476"/>
        <end position="485"/>
    </location>
</feature>
<keyword evidence="5 13" id="KW-0863">Zinc-finger</keyword>
<dbReference type="Proteomes" id="UP001302321">
    <property type="component" value="Unassembled WGS sequence"/>
</dbReference>
<dbReference type="SUPFAM" id="SSF144232">
    <property type="entry name" value="HIT/MYND zinc finger-like"/>
    <property type="match status" value="1"/>
</dbReference>
<feature type="region of interest" description="Disordered" evidence="14">
    <location>
        <begin position="476"/>
        <end position="502"/>
    </location>
</feature>
<evidence type="ECO:0000256" key="7">
    <source>
        <dbReference type="ARBA" id="ARBA00022843"/>
    </source>
</evidence>
<evidence type="ECO:0000256" key="2">
    <source>
        <dbReference type="ARBA" id="ARBA00022517"/>
    </source>
</evidence>
<reference evidence="16" key="1">
    <citation type="journal article" date="2023" name="Mol. Phylogenet. Evol.">
        <title>Genome-scale phylogeny and comparative genomics of the fungal order Sordariales.</title>
        <authorList>
            <person name="Hensen N."/>
            <person name="Bonometti L."/>
            <person name="Westerberg I."/>
            <person name="Brannstrom I.O."/>
            <person name="Guillou S."/>
            <person name="Cros-Aarteil S."/>
            <person name="Calhoun S."/>
            <person name="Haridas S."/>
            <person name="Kuo A."/>
            <person name="Mondo S."/>
            <person name="Pangilinan J."/>
            <person name="Riley R."/>
            <person name="LaButti K."/>
            <person name="Andreopoulos B."/>
            <person name="Lipzen A."/>
            <person name="Chen C."/>
            <person name="Yan M."/>
            <person name="Daum C."/>
            <person name="Ng V."/>
            <person name="Clum A."/>
            <person name="Steindorff A."/>
            <person name="Ohm R.A."/>
            <person name="Martin F."/>
            <person name="Silar P."/>
            <person name="Natvig D.O."/>
            <person name="Lalanne C."/>
            <person name="Gautier V."/>
            <person name="Ament-Velasquez S.L."/>
            <person name="Kruys A."/>
            <person name="Hutchinson M.I."/>
            <person name="Powell A.J."/>
            <person name="Barry K."/>
            <person name="Miller A.N."/>
            <person name="Grigoriev I.V."/>
            <person name="Debuchy R."/>
            <person name="Gladieux P."/>
            <person name="Hiltunen Thoren M."/>
            <person name="Johannesson H."/>
        </authorList>
    </citation>
    <scope>NUCLEOTIDE SEQUENCE</scope>
    <source>
        <strain evidence="16">CBS 892.96</strain>
    </source>
</reference>
<protein>
    <recommendedName>
        <fullName evidence="11">Box C/D snoRNA protein 1</fullName>
    </recommendedName>
    <alternativeName>
        <fullName evidence="12">Zinc finger HIT domain-containing protein 6</fullName>
    </alternativeName>
</protein>
<dbReference type="FunFam" id="3.30.60.190:FF:000001">
    <property type="entry name" value="box C/D snoRNA protein 1"/>
    <property type="match status" value="1"/>
</dbReference>
<evidence type="ECO:0000256" key="10">
    <source>
        <dbReference type="ARBA" id="ARBA00061949"/>
    </source>
</evidence>